<evidence type="ECO:0000313" key="7">
    <source>
        <dbReference type="Proteomes" id="UP000548476"/>
    </source>
</evidence>
<dbReference type="Pfam" id="PF16859">
    <property type="entry name" value="TetR_C_11"/>
    <property type="match status" value="1"/>
</dbReference>
<gene>
    <name evidence="6" type="ORF">HNR73_005519</name>
</gene>
<dbReference type="SUPFAM" id="SSF46689">
    <property type="entry name" value="Homeodomain-like"/>
    <property type="match status" value="1"/>
</dbReference>
<dbReference type="SUPFAM" id="SSF48498">
    <property type="entry name" value="Tetracyclin repressor-like, C-terminal domain"/>
    <property type="match status" value="1"/>
</dbReference>
<evidence type="ECO:0000256" key="3">
    <source>
        <dbReference type="ARBA" id="ARBA00023163"/>
    </source>
</evidence>
<comment type="caution">
    <text evidence="6">The sequence shown here is derived from an EMBL/GenBank/DDBJ whole genome shotgun (WGS) entry which is preliminary data.</text>
</comment>
<dbReference type="AlphaFoldDB" id="A0A841FJY9"/>
<dbReference type="InterPro" id="IPR036271">
    <property type="entry name" value="Tet_transcr_reg_TetR-rel_C_sf"/>
</dbReference>
<dbReference type="Gene3D" id="1.10.357.10">
    <property type="entry name" value="Tetracycline Repressor, domain 2"/>
    <property type="match status" value="1"/>
</dbReference>
<proteinExistence type="predicted"/>
<protein>
    <submittedName>
        <fullName evidence="6">AcrR family transcriptional regulator</fullName>
    </submittedName>
</protein>
<keyword evidence="7" id="KW-1185">Reference proteome</keyword>
<dbReference type="PANTHER" id="PTHR30055:SF148">
    <property type="entry name" value="TETR-FAMILY TRANSCRIPTIONAL REGULATOR"/>
    <property type="match status" value="1"/>
</dbReference>
<dbReference type="EMBL" id="JACHGT010000013">
    <property type="protein sequence ID" value="MBB6037641.1"/>
    <property type="molecule type" value="Genomic_DNA"/>
</dbReference>
<feature type="domain" description="HTH tetR-type" evidence="5">
    <location>
        <begin position="13"/>
        <end position="73"/>
    </location>
</feature>
<keyword evidence="3" id="KW-0804">Transcription</keyword>
<dbReference type="PRINTS" id="PR00455">
    <property type="entry name" value="HTHTETR"/>
</dbReference>
<dbReference type="Proteomes" id="UP000548476">
    <property type="component" value="Unassembled WGS sequence"/>
</dbReference>
<evidence type="ECO:0000256" key="1">
    <source>
        <dbReference type="ARBA" id="ARBA00023015"/>
    </source>
</evidence>
<accession>A0A841FJY9</accession>
<evidence type="ECO:0000256" key="4">
    <source>
        <dbReference type="PROSITE-ProRule" id="PRU00335"/>
    </source>
</evidence>
<dbReference type="InterPro" id="IPR001647">
    <property type="entry name" value="HTH_TetR"/>
</dbReference>
<dbReference type="PROSITE" id="PS50977">
    <property type="entry name" value="HTH_TETR_2"/>
    <property type="match status" value="1"/>
</dbReference>
<dbReference type="InterPro" id="IPR011075">
    <property type="entry name" value="TetR_C"/>
</dbReference>
<dbReference type="InterPro" id="IPR009057">
    <property type="entry name" value="Homeodomain-like_sf"/>
</dbReference>
<keyword evidence="2 4" id="KW-0238">DNA-binding</keyword>
<evidence type="ECO:0000313" key="6">
    <source>
        <dbReference type="EMBL" id="MBB6037641.1"/>
    </source>
</evidence>
<reference evidence="6 7" key="1">
    <citation type="submission" date="2020-08" db="EMBL/GenBank/DDBJ databases">
        <title>Genomic Encyclopedia of Type Strains, Phase IV (KMG-IV): sequencing the most valuable type-strain genomes for metagenomic binning, comparative biology and taxonomic classification.</title>
        <authorList>
            <person name="Goeker M."/>
        </authorList>
    </citation>
    <scope>NUCLEOTIDE SEQUENCE [LARGE SCALE GENOMIC DNA]</scope>
    <source>
        <strain evidence="6 7">YIM 65646</strain>
    </source>
</reference>
<keyword evidence="1" id="KW-0805">Transcription regulation</keyword>
<evidence type="ECO:0000256" key="2">
    <source>
        <dbReference type="ARBA" id="ARBA00023125"/>
    </source>
</evidence>
<sequence>MTQNPRQPGRPRESIDDAVFAATLSAIAEFGYTRATVDRIAATAGVAKTTIYRRWASRGELITAAVVDSFGPMPLDGDDLDELLAQGIRWVAAKIADPGLGAALAGLFADAINDADLREILATRLQAPFLETLAARLDAPETKVRLLMDATVGTLLQRMGITGEPMDAADVDALVGMVRGLVRG</sequence>
<dbReference type="PANTHER" id="PTHR30055">
    <property type="entry name" value="HTH-TYPE TRANSCRIPTIONAL REGULATOR RUTR"/>
    <property type="match status" value="1"/>
</dbReference>
<dbReference type="Pfam" id="PF00440">
    <property type="entry name" value="TetR_N"/>
    <property type="match status" value="1"/>
</dbReference>
<organism evidence="6 7">
    <name type="scientific">Phytomonospora endophytica</name>
    <dbReference type="NCBI Taxonomy" id="714109"/>
    <lineage>
        <taxon>Bacteria</taxon>
        <taxon>Bacillati</taxon>
        <taxon>Actinomycetota</taxon>
        <taxon>Actinomycetes</taxon>
        <taxon>Micromonosporales</taxon>
        <taxon>Micromonosporaceae</taxon>
        <taxon>Phytomonospora</taxon>
    </lineage>
</organism>
<dbReference type="RefSeq" id="WP_184790458.1">
    <property type="nucleotide sequence ID" value="NZ_BONT01000054.1"/>
</dbReference>
<dbReference type="InterPro" id="IPR050109">
    <property type="entry name" value="HTH-type_TetR-like_transc_reg"/>
</dbReference>
<evidence type="ECO:0000259" key="5">
    <source>
        <dbReference type="PROSITE" id="PS50977"/>
    </source>
</evidence>
<feature type="DNA-binding region" description="H-T-H motif" evidence="4">
    <location>
        <begin position="36"/>
        <end position="55"/>
    </location>
</feature>
<name>A0A841FJY9_9ACTN</name>
<dbReference type="GO" id="GO:0003700">
    <property type="term" value="F:DNA-binding transcription factor activity"/>
    <property type="evidence" value="ECO:0007669"/>
    <property type="project" value="TreeGrafter"/>
</dbReference>
<dbReference type="GO" id="GO:0000976">
    <property type="term" value="F:transcription cis-regulatory region binding"/>
    <property type="evidence" value="ECO:0007669"/>
    <property type="project" value="TreeGrafter"/>
</dbReference>